<comment type="pathway">
    <text evidence="7">Amino-acid biosynthesis; L-threonine biosynthesis; L-threonine from L-aspartate: step 4/5.</text>
</comment>
<dbReference type="AlphaFoldDB" id="D1Z1E9"/>
<dbReference type="InterPro" id="IPR006204">
    <property type="entry name" value="GHMP_kinase_N_dom"/>
</dbReference>
<evidence type="ECO:0000256" key="1">
    <source>
        <dbReference type="ARBA" id="ARBA00022605"/>
    </source>
</evidence>
<dbReference type="STRING" id="304371.MCP_2449"/>
<dbReference type="OrthoDB" id="28273at2157"/>
<keyword evidence="2 7" id="KW-0808">Transferase</keyword>
<dbReference type="NCBIfam" id="TIGR00191">
    <property type="entry name" value="thrB"/>
    <property type="match status" value="1"/>
</dbReference>
<comment type="function">
    <text evidence="7">Catalyzes the ATP-dependent phosphorylation of L-homoserine to L-homoserine phosphate.</text>
</comment>
<dbReference type="Gene3D" id="3.30.230.10">
    <property type="match status" value="1"/>
</dbReference>
<dbReference type="InterPro" id="IPR020568">
    <property type="entry name" value="Ribosomal_Su5_D2-typ_SF"/>
</dbReference>
<keyword evidence="12" id="KW-1185">Reference proteome</keyword>
<dbReference type="Proteomes" id="UP000001882">
    <property type="component" value="Chromosome"/>
</dbReference>
<keyword evidence="1 7" id="KW-0028">Amino-acid biosynthesis</keyword>
<keyword evidence="5 7" id="KW-0418">Kinase</keyword>
<dbReference type="RefSeq" id="WP_012901195.1">
    <property type="nucleotide sequence ID" value="NC_013665.1"/>
</dbReference>
<dbReference type="eggNOG" id="arCOG01027">
    <property type="taxonomic scope" value="Archaea"/>
</dbReference>
<dbReference type="FunCoup" id="D1Z1E9">
    <property type="interactions" value="132"/>
</dbReference>
<evidence type="ECO:0000259" key="10">
    <source>
        <dbReference type="Pfam" id="PF08544"/>
    </source>
</evidence>
<feature type="domain" description="GHMP kinase C-terminal" evidence="10">
    <location>
        <begin position="203"/>
        <end position="269"/>
    </location>
</feature>
<organism evidence="11 12">
    <name type="scientific">Methanocella paludicola (strain DSM 17711 / JCM 13418 / NBRC 101707 / SANAE)</name>
    <dbReference type="NCBI Taxonomy" id="304371"/>
    <lineage>
        <taxon>Archaea</taxon>
        <taxon>Methanobacteriati</taxon>
        <taxon>Methanobacteriota</taxon>
        <taxon>Stenosarchaea group</taxon>
        <taxon>Methanomicrobia</taxon>
        <taxon>Methanocellales</taxon>
        <taxon>Methanocellaceae</taxon>
        <taxon>Methanocella</taxon>
    </lineage>
</organism>
<dbReference type="PANTHER" id="PTHR20861:SF1">
    <property type="entry name" value="HOMOSERINE KINASE"/>
    <property type="match status" value="1"/>
</dbReference>
<dbReference type="PIRSF" id="PIRSF000676">
    <property type="entry name" value="Homoser_kin"/>
    <property type="match status" value="1"/>
</dbReference>
<dbReference type="Gene3D" id="3.30.70.890">
    <property type="entry name" value="GHMP kinase, C-terminal domain"/>
    <property type="match status" value="1"/>
</dbReference>
<evidence type="ECO:0000256" key="8">
    <source>
        <dbReference type="NCBIfam" id="TIGR00191"/>
    </source>
</evidence>
<evidence type="ECO:0000259" key="9">
    <source>
        <dbReference type="Pfam" id="PF00288"/>
    </source>
</evidence>
<evidence type="ECO:0000313" key="11">
    <source>
        <dbReference type="EMBL" id="BAI62521.1"/>
    </source>
</evidence>
<dbReference type="GeneID" id="8682714"/>
<keyword evidence="4 7" id="KW-0547">Nucleotide-binding</keyword>
<dbReference type="InterPro" id="IPR036554">
    <property type="entry name" value="GHMP_kinase_C_sf"/>
</dbReference>
<dbReference type="EC" id="2.7.1.39" evidence="7 8"/>
<dbReference type="NCBIfam" id="NF002288">
    <property type="entry name" value="PRK01212.1-4"/>
    <property type="match status" value="1"/>
</dbReference>
<name>D1Z1E9_METPS</name>
<reference evidence="12" key="3">
    <citation type="journal article" date="2011" name="PLoS ONE">
        <title>Genome sequence of a mesophilic hydrogenotrophic methanogen Methanocella paludicola, the first cultivated representative of the order Methanocellales.</title>
        <authorList>
            <person name="Sakai S."/>
            <person name="Takaki Y."/>
            <person name="Shimamura S."/>
            <person name="Sekine M."/>
            <person name="Tajima T."/>
            <person name="Kosugi H."/>
            <person name="Ichikawa N."/>
            <person name="Tasumi E."/>
            <person name="Hiraki A.T."/>
            <person name="Shimizu A."/>
            <person name="Kato Y."/>
            <person name="Nishiko R."/>
            <person name="Mori K."/>
            <person name="Fujita N."/>
            <person name="Imachi H."/>
            <person name="Takai K."/>
        </authorList>
    </citation>
    <scope>NUCLEOTIDE SEQUENCE [LARGE SCALE GENOMIC DNA]</scope>
    <source>
        <strain evidence="12">DSM 17711 / JCM 13418 / NBRC 101707 / SANAE</strain>
    </source>
</reference>
<keyword evidence="7" id="KW-0963">Cytoplasm</keyword>
<proteinExistence type="inferred from homology"/>
<reference evidence="11 12" key="2">
    <citation type="journal article" date="2008" name="Int. J. Syst. Evol. Microbiol.">
        <title>Methanocella paludicola gen. nov., sp. nov., a methane-producing archaeon, the first isolate of the lineage 'Rice Cluster I', and proposal of the new archaeal order Methanocellales ord. nov.</title>
        <authorList>
            <person name="Sakai S."/>
            <person name="Imachi H."/>
            <person name="Hanada S."/>
            <person name="Ohashi A."/>
            <person name="Harada H."/>
            <person name="Kamagata Y."/>
        </authorList>
    </citation>
    <scope>NUCLEOTIDE SEQUENCE [LARGE SCALE GENOMIC DNA]</scope>
    <source>
        <strain evidence="12">DSM 17711 / JCM 13418 / NBRC 101707 / SANAE</strain>
    </source>
</reference>
<dbReference type="PANTHER" id="PTHR20861">
    <property type="entry name" value="HOMOSERINE/4-DIPHOSPHOCYTIDYL-2-C-METHYL-D-ERYTHRITOL KINASE"/>
    <property type="match status" value="1"/>
</dbReference>
<keyword evidence="3 7" id="KW-0791">Threonine biosynthesis</keyword>
<dbReference type="GO" id="GO:0009088">
    <property type="term" value="P:threonine biosynthetic process"/>
    <property type="evidence" value="ECO:0007669"/>
    <property type="project" value="UniProtKB-UniRule"/>
</dbReference>
<reference evidence="11 12" key="1">
    <citation type="journal article" date="2007" name="Appl. Environ. Microbiol.">
        <title>Isolation of key methanogens for global methane emission from rice paddy fields: a novel isolate affiliated with the clone cluster rice cluster I.</title>
        <authorList>
            <person name="Sakai S."/>
            <person name="Imachi H."/>
            <person name="Sekiguchi Y."/>
            <person name="Ohashi A."/>
            <person name="Harada H."/>
            <person name="Kamagata Y."/>
        </authorList>
    </citation>
    <scope>NUCLEOTIDE SEQUENCE [LARGE SCALE GENOMIC DNA]</scope>
    <source>
        <strain evidence="12">DSM 17711 / JCM 13418 / NBRC 101707 / SANAE</strain>
    </source>
</reference>
<dbReference type="InterPro" id="IPR013750">
    <property type="entry name" value="GHMP_kinase_C_dom"/>
</dbReference>
<dbReference type="GO" id="GO:0004413">
    <property type="term" value="F:homoserine kinase activity"/>
    <property type="evidence" value="ECO:0007669"/>
    <property type="project" value="UniProtKB-UniRule"/>
</dbReference>
<dbReference type="SUPFAM" id="SSF55060">
    <property type="entry name" value="GHMP Kinase, C-terminal domain"/>
    <property type="match status" value="1"/>
</dbReference>
<evidence type="ECO:0000256" key="7">
    <source>
        <dbReference type="HAMAP-Rule" id="MF_00384"/>
    </source>
</evidence>
<feature type="binding site" evidence="7">
    <location>
        <begin position="82"/>
        <end position="92"/>
    </location>
    <ligand>
        <name>ATP</name>
        <dbReference type="ChEBI" id="CHEBI:30616"/>
    </ligand>
</feature>
<dbReference type="InterPro" id="IPR000870">
    <property type="entry name" value="Homoserine_kinase"/>
</dbReference>
<evidence type="ECO:0000256" key="3">
    <source>
        <dbReference type="ARBA" id="ARBA00022697"/>
    </source>
</evidence>
<dbReference type="PRINTS" id="PR00958">
    <property type="entry name" value="HOMSERKINASE"/>
</dbReference>
<accession>D1Z1E9</accession>
<dbReference type="EMBL" id="AP011532">
    <property type="protein sequence ID" value="BAI62521.1"/>
    <property type="molecule type" value="Genomic_DNA"/>
</dbReference>
<keyword evidence="6 7" id="KW-0067">ATP-binding</keyword>
<dbReference type="InterPro" id="IPR014721">
    <property type="entry name" value="Ribsml_uS5_D2-typ_fold_subgr"/>
</dbReference>
<evidence type="ECO:0000256" key="4">
    <source>
        <dbReference type="ARBA" id="ARBA00022741"/>
    </source>
</evidence>
<dbReference type="Pfam" id="PF08544">
    <property type="entry name" value="GHMP_kinases_C"/>
    <property type="match status" value="1"/>
</dbReference>
<evidence type="ECO:0000313" key="12">
    <source>
        <dbReference type="Proteomes" id="UP000001882"/>
    </source>
</evidence>
<dbReference type="Pfam" id="PF00288">
    <property type="entry name" value="GHMP_kinases_N"/>
    <property type="match status" value="1"/>
</dbReference>
<dbReference type="PATRIC" id="fig|304371.9.peg.2497"/>
<evidence type="ECO:0000256" key="2">
    <source>
        <dbReference type="ARBA" id="ARBA00022679"/>
    </source>
</evidence>
<dbReference type="KEGG" id="mpd:MCP_2449"/>
<sequence>MERVRVRASATSANLGAGFDVLGLALDEPYDVIEVEPAERLEIRIVGKGAGSIPLDPEKNTAGLVAKAMGRDVLITIHSNIRPSGGLGSSAAPAAGTAFAINELFSLGYTREGLVPIAAKGEVAAAGVAHADNVGPCIMGGLTIVCGDHAKSVAMPDVSVVAILPDIEVSTKAARELLPACVPLREMVLNVGKACMLVAGASSKDPAMIGRSLMGSFNEKYRSPLIKGYEDVRAGALSQGAYGVAISGSGPTMIALCPGERSKHVEKAMIGQFGKHGISCESFITRVGQGVQII</sequence>
<comment type="similarity">
    <text evidence="7">Belongs to the GHMP kinase family. Homoserine kinase subfamily.</text>
</comment>
<dbReference type="GO" id="GO:0005524">
    <property type="term" value="F:ATP binding"/>
    <property type="evidence" value="ECO:0007669"/>
    <property type="project" value="UniProtKB-UniRule"/>
</dbReference>
<dbReference type="InParanoid" id="D1Z1E9"/>
<feature type="domain" description="GHMP kinase N-terminal" evidence="9">
    <location>
        <begin position="62"/>
        <end position="141"/>
    </location>
</feature>
<comment type="catalytic activity">
    <reaction evidence="7">
        <text>L-homoserine + ATP = O-phospho-L-homoserine + ADP + H(+)</text>
        <dbReference type="Rhea" id="RHEA:13985"/>
        <dbReference type="ChEBI" id="CHEBI:15378"/>
        <dbReference type="ChEBI" id="CHEBI:30616"/>
        <dbReference type="ChEBI" id="CHEBI:57476"/>
        <dbReference type="ChEBI" id="CHEBI:57590"/>
        <dbReference type="ChEBI" id="CHEBI:456216"/>
        <dbReference type="EC" id="2.7.1.39"/>
    </reaction>
</comment>
<dbReference type="GO" id="GO:0005737">
    <property type="term" value="C:cytoplasm"/>
    <property type="evidence" value="ECO:0007669"/>
    <property type="project" value="UniProtKB-SubCell"/>
</dbReference>
<dbReference type="UniPathway" id="UPA00050">
    <property type="reaction ID" value="UER00064"/>
</dbReference>
<evidence type="ECO:0000256" key="6">
    <source>
        <dbReference type="ARBA" id="ARBA00022840"/>
    </source>
</evidence>
<dbReference type="HAMAP" id="MF_00384">
    <property type="entry name" value="Homoser_kinase"/>
    <property type="match status" value="1"/>
</dbReference>
<protein>
    <recommendedName>
        <fullName evidence="7 8">Homoserine kinase</fullName>
        <shortName evidence="7">HK</shortName>
        <shortName evidence="7">HSK</shortName>
        <ecNumber evidence="7 8">2.7.1.39</ecNumber>
    </recommendedName>
</protein>
<evidence type="ECO:0000256" key="5">
    <source>
        <dbReference type="ARBA" id="ARBA00022777"/>
    </source>
</evidence>
<gene>
    <name evidence="7 11" type="primary">thrB</name>
    <name evidence="11" type="ordered locus">MCP_2449</name>
</gene>
<comment type="subcellular location">
    <subcellularLocation>
        <location evidence="7">Cytoplasm</location>
    </subcellularLocation>
</comment>
<dbReference type="SUPFAM" id="SSF54211">
    <property type="entry name" value="Ribosomal protein S5 domain 2-like"/>
    <property type="match status" value="1"/>
</dbReference>